<dbReference type="Pfam" id="PF20157">
    <property type="entry name" value="Maf_flag10_N"/>
    <property type="match status" value="1"/>
</dbReference>
<dbReference type="InterPro" id="IPR002826">
    <property type="entry name" value="MptE-like"/>
</dbReference>
<feature type="domain" description="Glycosyltransferase Maf N-terminal" evidence="2">
    <location>
        <begin position="34"/>
        <end position="151"/>
    </location>
</feature>
<dbReference type="InterPro" id="IPR045376">
    <property type="entry name" value="Maf_N"/>
</dbReference>
<dbReference type="EMBL" id="WHNZ01000018">
    <property type="protein sequence ID" value="NOV00469.1"/>
    <property type="molecule type" value="Genomic_DNA"/>
</dbReference>
<gene>
    <name evidence="3" type="ORF">GC097_10615</name>
</gene>
<feature type="domain" description="6-hydroxymethylpterin diphosphokinase MptE-like" evidence="1">
    <location>
        <begin position="209"/>
        <end position="385"/>
    </location>
</feature>
<proteinExistence type="predicted"/>
<dbReference type="RefSeq" id="WP_171683331.1">
    <property type="nucleotide sequence ID" value="NZ_WHNZ01000018.1"/>
</dbReference>
<accession>A0ABX1ZNX4</accession>
<dbReference type="Proteomes" id="UP000618579">
    <property type="component" value="Unassembled WGS sequence"/>
</dbReference>
<dbReference type="Pfam" id="PF01973">
    <property type="entry name" value="MptE-like"/>
    <property type="match status" value="1"/>
</dbReference>
<keyword evidence="4" id="KW-1185">Reference proteome</keyword>
<reference evidence="3 4" key="1">
    <citation type="submission" date="2019-10" db="EMBL/GenBank/DDBJ databases">
        <title>Description of Paenibacillus pedi sp. nov.</title>
        <authorList>
            <person name="Carlier A."/>
            <person name="Qi S."/>
        </authorList>
    </citation>
    <scope>NUCLEOTIDE SEQUENCE [LARGE SCALE GENOMIC DNA]</scope>
    <source>
        <strain evidence="3 4">LMG 31457</strain>
    </source>
</reference>
<organism evidence="3 4">
    <name type="scientific">Paenibacillus planticolens</name>
    <dbReference type="NCBI Taxonomy" id="2654976"/>
    <lineage>
        <taxon>Bacteria</taxon>
        <taxon>Bacillati</taxon>
        <taxon>Bacillota</taxon>
        <taxon>Bacilli</taxon>
        <taxon>Bacillales</taxon>
        <taxon>Paenibacillaceae</taxon>
        <taxon>Paenibacillus</taxon>
    </lineage>
</organism>
<sequence length="622" mass="72059">MIIADNVMALREKFPAVLAVLKALEPHENSFKSEVTMSKNNLPTLAMLSIEERKQYIHSQYDPRKEAENIISKYEDEVSNYDHVFFYGIGLGYHVEAFLNKYKDVPVTLYEPNLTFAYQWLSHRSLKGWNFKQIQNIILQTNEDNISYYIGEFLKSLTGEVLIITLPSYDRYFENQTTTFMNKFTEVVTNFRGTINANHAFEKLWVLNSANNFKFVLNSPNIFEYSEVFNSKPVIIVSAGPSLEEEILHLKEIAKHRQAFIFAVGSANKVLLSHNIIPDALCTYDPNPHNKLVYQEIVEKKIDSIPLIFGSSVYYEVLTQYPGPKVHAITSQDSVSRHYLQKESIFKEEKFVTDAPSIAVVTLEILLKLGCSPIILVGQNLAIRNNQFYSKGIEYKLRSTEVSEAEQADYIWVRSVNGENIPTMRNLNMMRLHMEMLISTYKNKSIINTTQGGAHIEGTTFMALYEVMKNIENNTIGLEHWYTSRKTTYNQSEISRFIREMEKELLLVKRMFQDAVDILKRFDSLIKSNNSPLINQLFPKWDKLINKIINNDYYKVYVQPMNRVQFDMLLKASPEIKQCNDPIKKARLLLDVFGKYIYECLTHMDYCELFSKEVAKVKNSGV</sequence>
<evidence type="ECO:0000259" key="1">
    <source>
        <dbReference type="Pfam" id="PF01973"/>
    </source>
</evidence>
<comment type="caution">
    <text evidence="3">The sequence shown here is derived from an EMBL/GenBank/DDBJ whole genome shotgun (WGS) entry which is preliminary data.</text>
</comment>
<dbReference type="PANTHER" id="PTHR41786:SF1">
    <property type="entry name" value="6-HYDROXYMETHYLPTERIN DIPHOSPHOKINASE MPTE-LIKE DOMAIN-CONTAINING PROTEIN"/>
    <property type="match status" value="1"/>
</dbReference>
<evidence type="ECO:0000313" key="4">
    <source>
        <dbReference type="Proteomes" id="UP000618579"/>
    </source>
</evidence>
<evidence type="ECO:0000259" key="2">
    <source>
        <dbReference type="Pfam" id="PF20157"/>
    </source>
</evidence>
<protein>
    <submittedName>
        <fullName evidence="3">DUF115 domain-containing protein</fullName>
    </submittedName>
</protein>
<evidence type="ECO:0000313" key="3">
    <source>
        <dbReference type="EMBL" id="NOV00469.1"/>
    </source>
</evidence>
<dbReference type="PANTHER" id="PTHR41786">
    <property type="entry name" value="MOTILITY ACCESSORY FACTOR MAF"/>
    <property type="match status" value="1"/>
</dbReference>
<name>A0ABX1ZNX4_9BACL</name>